<gene>
    <name evidence="6" type="ORF">JBW_03817</name>
</gene>
<evidence type="ECO:0000256" key="4">
    <source>
        <dbReference type="ARBA" id="ARBA00023163"/>
    </source>
</evidence>
<feature type="domain" description="HTH lysR-type" evidence="5">
    <location>
        <begin position="1"/>
        <end position="58"/>
    </location>
</feature>
<comment type="similarity">
    <text evidence="1">Belongs to the LysR transcriptional regulatory family.</text>
</comment>
<dbReference type="Gene3D" id="3.40.190.290">
    <property type="match status" value="1"/>
</dbReference>
<evidence type="ECO:0000313" key="6">
    <source>
        <dbReference type="EMBL" id="AJQ29154.1"/>
    </source>
</evidence>
<keyword evidence="4" id="KW-0804">Transcription</keyword>
<keyword evidence="3" id="KW-0238">DNA-binding</keyword>
<dbReference type="CDD" id="cd05466">
    <property type="entry name" value="PBP2_LTTR_substrate"/>
    <property type="match status" value="1"/>
</dbReference>
<dbReference type="InterPro" id="IPR005119">
    <property type="entry name" value="LysR_subst-bd"/>
</dbReference>
<dbReference type="Gene3D" id="1.10.10.10">
    <property type="entry name" value="Winged helix-like DNA-binding domain superfamily/Winged helix DNA-binding domain"/>
    <property type="match status" value="1"/>
</dbReference>
<dbReference type="STRING" id="1192197.JBW_03817"/>
<dbReference type="PANTHER" id="PTHR30126:SF100">
    <property type="entry name" value="LYSR-FAMILY TRANSCRIPTIONAL REGULATOR"/>
    <property type="match status" value="1"/>
</dbReference>
<proteinExistence type="inferred from homology"/>
<keyword evidence="2" id="KW-0805">Transcription regulation</keyword>
<sequence length="301" mass="34156">MDIRHLVTLKTIARLGSFTKASDELRYSQSTLTIHIQAIEKELNGKVFERIGKNIVITELGNELLSIADVIVKAHEKIETLKNGKNVNESTIRIGAQESVALYRLQPIMNQFQQIFPQIKIIQVLGQKSELIDKLLTGEIDLLFVMQRQHDNANLVAIDLVEEKMGIVGLGQNLHSLDDLKNKNFVLIYPKNDCSYRNAFEKYLGVYLESRKNSIEALSIQTIKQSIVINSGVSILPYSTVQYETQSGQISFFELDLSPEDKVSTQLIYHKNKWLSPLLKEFIKLIEQEMPKTLSATKHSG</sequence>
<dbReference type="RefSeq" id="WP_007954127.1">
    <property type="nucleotide sequence ID" value="NZ_CP010978.1"/>
</dbReference>
<reference evidence="6 7" key="1">
    <citation type="journal article" date="2015" name="Genome Announc.">
        <title>Complete Genome Sequence of Pelosinus fermentans JBW45, a Member of a Remarkably Competitive Group of Negativicutes in the Firmicutes Phylum.</title>
        <authorList>
            <person name="De Leon K.B."/>
            <person name="Utturkar S.M."/>
            <person name="Camilleri L.B."/>
            <person name="Elias D.A."/>
            <person name="Arkin A.P."/>
            <person name="Fields M.W."/>
            <person name="Brown S.D."/>
            <person name="Wall J.D."/>
        </authorList>
    </citation>
    <scope>NUCLEOTIDE SEQUENCE [LARGE SCALE GENOMIC DNA]</scope>
    <source>
        <strain evidence="6 7">JBW45</strain>
    </source>
</reference>
<evidence type="ECO:0000313" key="7">
    <source>
        <dbReference type="Proteomes" id="UP000005361"/>
    </source>
</evidence>
<dbReference type="InterPro" id="IPR036388">
    <property type="entry name" value="WH-like_DNA-bd_sf"/>
</dbReference>
<organism evidence="6 7">
    <name type="scientific">Pelosinus fermentans JBW45</name>
    <dbReference type="NCBI Taxonomy" id="1192197"/>
    <lineage>
        <taxon>Bacteria</taxon>
        <taxon>Bacillati</taxon>
        <taxon>Bacillota</taxon>
        <taxon>Negativicutes</taxon>
        <taxon>Selenomonadales</taxon>
        <taxon>Sporomusaceae</taxon>
        <taxon>Pelosinus</taxon>
    </lineage>
</organism>
<evidence type="ECO:0000256" key="2">
    <source>
        <dbReference type="ARBA" id="ARBA00023015"/>
    </source>
</evidence>
<dbReference type="InterPro" id="IPR036390">
    <property type="entry name" value="WH_DNA-bd_sf"/>
</dbReference>
<dbReference type="SUPFAM" id="SSF53850">
    <property type="entry name" value="Periplasmic binding protein-like II"/>
    <property type="match status" value="1"/>
</dbReference>
<dbReference type="KEGG" id="pft:JBW_03817"/>
<evidence type="ECO:0000256" key="3">
    <source>
        <dbReference type="ARBA" id="ARBA00023125"/>
    </source>
</evidence>
<dbReference type="SUPFAM" id="SSF46785">
    <property type="entry name" value="Winged helix' DNA-binding domain"/>
    <property type="match status" value="1"/>
</dbReference>
<dbReference type="GO" id="GO:0003700">
    <property type="term" value="F:DNA-binding transcription factor activity"/>
    <property type="evidence" value="ECO:0007669"/>
    <property type="project" value="InterPro"/>
</dbReference>
<dbReference type="OrthoDB" id="1684752at2"/>
<dbReference type="PANTHER" id="PTHR30126">
    <property type="entry name" value="HTH-TYPE TRANSCRIPTIONAL REGULATOR"/>
    <property type="match status" value="1"/>
</dbReference>
<protein>
    <submittedName>
        <fullName evidence="6">Transcriptional regulator, LysR family</fullName>
    </submittedName>
</protein>
<evidence type="ECO:0000259" key="5">
    <source>
        <dbReference type="PROSITE" id="PS50931"/>
    </source>
</evidence>
<dbReference type="HOGENOM" id="CLU_039613_6_1_9"/>
<dbReference type="PROSITE" id="PS50931">
    <property type="entry name" value="HTH_LYSR"/>
    <property type="match status" value="1"/>
</dbReference>
<dbReference type="InterPro" id="IPR000847">
    <property type="entry name" value="LysR_HTH_N"/>
</dbReference>
<reference evidence="7" key="2">
    <citation type="submission" date="2015-02" db="EMBL/GenBank/DDBJ databases">
        <title>Complete Genome Sequence of Pelosinus fermentans JBW45.</title>
        <authorList>
            <person name="De Leon K.B."/>
            <person name="Utturkar S.M."/>
            <person name="Camilleri L.B."/>
            <person name="Arkin A.P."/>
            <person name="Fields M.W."/>
            <person name="Brown S.D."/>
            <person name="Wall J.D."/>
        </authorList>
    </citation>
    <scope>NUCLEOTIDE SEQUENCE [LARGE SCALE GENOMIC DNA]</scope>
    <source>
        <strain evidence="7">JBW45</strain>
    </source>
</reference>
<dbReference type="AlphaFoldDB" id="I9NVP6"/>
<dbReference type="GO" id="GO:0000976">
    <property type="term" value="F:transcription cis-regulatory region binding"/>
    <property type="evidence" value="ECO:0007669"/>
    <property type="project" value="TreeGrafter"/>
</dbReference>
<dbReference type="Pfam" id="PF03466">
    <property type="entry name" value="LysR_substrate"/>
    <property type="match status" value="1"/>
</dbReference>
<dbReference type="EMBL" id="CP010978">
    <property type="protein sequence ID" value="AJQ29154.1"/>
    <property type="molecule type" value="Genomic_DNA"/>
</dbReference>
<accession>I9NVP6</accession>
<name>I9NVP6_9FIRM</name>
<dbReference type="Pfam" id="PF00126">
    <property type="entry name" value="HTH_1"/>
    <property type="match status" value="1"/>
</dbReference>
<evidence type="ECO:0000256" key="1">
    <source>
        <dbReference type="ARBA" id="ARBA00009437"/>
    </source>
</evidence>
<dbReference type="Proteomes" id="UP000005361">
    <property type="component" value="Chromosome"/>
</dbReference>